<dbReference type="Gene3D" id="2.40.420.20">
    <property type="match status" value="1"/>
</dbReference>
<name>A0ABZ0GMB7_9GAMM</name>
<dbReference type="InterPro" id="IPR006143">
    <property type="entry name" value="RND_pump_MFP"/>
</dbReference>
<evidence type="ECO:0000256" key="2">
    <source>
        <dbReference type="SAM" id="SignalP"/>
    </source>
</evidence>
<dbReference type="NCBIfam" id="TIGR01730">
    <property type="entry name" value="RND_mfp"/>
    <property type="match status" value="1"/>
</dbReference>
<keyword evidence="2" id="KW-0732">Signal</keyword>
<dbReference type="EMBL" id="CP136600">
    <property type="protein sequence ID" value="WOH37047.1"/>
    <property type="molecule type" value="Genomic_DNA"/>
</dbReference>
<feature type="chain" id="PRO_5046409268" evidence="2">
    <location>
        <begin position="35"/>
        <end position="385"/>
    </location>
</feature>
<dbReference type="Gene3D" id="2.40.50.100">
    <property type="match status" value="1"/>
</dbReference>
<dbReference type="Gene3D" id="1.10.287.470">
    <property type="entry name" value="Helix hairpin bin"/>
    <property type="match status" value="1"/>
</dbReference>
<dbReference type="PANTHER" id="PTHR30469:SF18">
    <property type="entry name" value="RESISTANCE-NODULATION-CELL DIVISION (RND) EFFLUX MEMBRANE FUSION PROTEIN-RELATED"/>
    <property type="match status" value="1"/>
</dbReference>
<gene>
    <name evidence="4" type="ORF">RI844_17010</name>
</gene>
<dbReference type="Pfam" id="PF25917">
    <property type="entry name" value="BSH_RND"/>
    <property type="match status" value="1"/>
</dbReference>
<dbReference type="Gene3D" id="2.40.30.170">
    <property type="match status" value="1"/>
</dbReference>
<evidence type="ECO:0000313" key="5">
    <source>
        <dbReference type="Proteomes" id="UP001301442"/>
    </source>
</evidence>
<dbReference type="Proteomes" id="UP001301442">
    <property type="component" value="Chromosome"/>
</dbReference>
<feature type="signal peptide" evidence="2">
    <location>
        <begin position="1"/>
        <end position="34"/>
    </location>
</feature>
<organism evidence="4 5">
    <name type="scientific">Thalassotalea fonticola</name>
    <dbReference type="NCBI Taxonomy" id="3065649"/>
    <lineage>
        <taxon>Bacteria</taxon>
        <taxon>Pseudomonadati</taxon>
        <taxon>Pseudomonadota</taxon>
        <taxon>Gammaproteobacteria</taxon>
        <taxon>Alteromonadales</taxon>
        <taxon>Colwelliaceae</taxon>
        <taxon>Thalassotalea</taxon>
    </lineage>
</organism>
<proteinExistence type="inferred from homology"/>
<sequence length="385" mass="41574">MRPYSFLNLIKASALSFLFISTVTSVFFSTAASANQVVRFSTVTEQELQAHKRVTGTLKAVTQTSVASAEAGIVIKVFVNEGDTIKAGQALLQIDDRKMLAEKSRLTSELALAKAQHTLALAEFDLAEEDFVAYKQSATKNAISEQRLRQSKAAALITQAQVLAAHEAVKALQAQLRIVEVRLDDMSIKAPFNGQITQRLAEPGQWLGAGDSALTLTSEGKLEAWLDVPERFAQHLNTAPESLGLNVGGKMLSGYNSKVLRNVDARARTFKLVTQVESFGLMPGMSVAGWIPEGMKSRYLTVPKDSIVRRGSNTLVYKVHTADDKQTAEPVPVSVLFHQGKIAAVMSPVLKANDKVITEGNERLMPGPVVAVADTTNNSVARGAL</sequence>
<feature type="domain" description="Multidrug resistance protein MdtA-like barrel-sandwich hybrid" evidence="3">
    <location>
        <begin position="65"/>
        <end position="216"/>
    </location>
</feature>
<evidence type="ECO:0000256" key="1">
    <source>
        <dbReference type="ARBA" id="ARBA00009477"/>
    </source>
</evidence>
<dbReference type="SUPFAM" id="SSF111369">
    <property type="entry name" value="HlyD-like secretion proteins"/>
    <property type="match status" value="1"/>
</dbReference>
<evidence type="ECO:0000313" key="4">
    <source>
        <dbReference type="EMBL" id="WOH37047.1"/>
    </source>
</evidence>
<reference evidence="4 5" key="1">
    <citation type="submission" date="2023-09" db="EMBL/GenBank/DDBJ databases">
        <authorList>
            <person name="Qi X."/>
        </authorList>
    </citation>
    <scope>NUCLEOTIDE SEQUENCE [LARGE SCALE GENOMIC DNA]</scope>
    <source>
        <strain evidence="4 5">S1-1</strain>
    </source>
</reference>
<comment type="similarity">
    <text evidence="1">Belongs to the membrane fusion protein (MFP) (TC 8.A.1) family.</text>
</comment>
<evidence type="ECO:0000259" key="3">
    <source>
        <dbReference type="Pfam" id="PF25917"/>
    </source>
</evidence>
<protein>
    <submittedName>
        <fullName evidence="4">Efflux RND transporter periplasmic adaptor subunit</fullName>
    </submittedName>
</protein>
<dbReference type="RefSeq" id="WP_348395841.1">
    <property type="nucleotide sequence ID" value="NZ_CP136600.1"/>
</dbReference>
<accession>A0ABZ0GMB7</accession>
<dbReference type="PANTHER" id="PTHR30469">
    <property type="entry name" value="MULTIDRUG RESISTANCE PROTEIN MDTA"/>
    <property type="match status" value="1"/>
</dbReference>
<dbReference type="InterPro" id="IPR058625">
    <property type="entry name" value="MdtA-like_BSH"/>
</dbReference>
<keyword evidence="5" id="KW-1185">Reference proteome</keyword>